<dbReference type="SMART" id="SM00315">
    <property type="entry name" value="RGS"/>
    <property type="match status" value="1"/>
</dbReference>
<feature type="repeat" description="ANK" evidence="2">
    <location>
        <begin position="1247"/>
        <end position="1279"/>
    </location>
</feature>
<feature type="repeat" description="ANK" evidence="2">
    <location>
        <begin position="1168"/>
        <end position="1213"/>
    </location>
</feature>
<organism evidence="8 9">
    <name type="scientific">Danionella cerebrum</name>
    <dbReference type="NCBI Taxonomy" id="2873325"/>
    <lineage>
        <taxon>Eukaryota</taxon>
        <taxon>Metazoa</taxon>
        <taxon>Chordata</taxon>
        <taxon>Craniata</taxon>
        <taxon>Vertebrata</taxon>
        <taxon>Euteleostomi</taxon>
        <taxon>Actinopterygii</taxon>
        <taxon>Neopterygii</taxon>
        <taxon>Teleostei</taxon>
        <taxon>Ostariophysi</taxon>
        <taxon>Cypriniformes</taxon>
        <taxon>Danionidae</taxon>
        <taxon>Danioninae</taxon>
        <taxon>Danionella</taxon>
    </lineage>
</organism>
<feature type="compositionally biased region" description="Basic and acidic residues" evidence="3">
    <location>
        <begin position="1057"/>
        <end position="1071"/>
    </location>
</feature>
<dbReference type="SUPFAM" id="SSF48403">
    <property type="entry name" value="Ankyrin repeat"/>
    <property type="match status" value="4"/>
</dbReference>
<evidence type="ECO:0000256" key="1">
    <source>
        <dbReference type="ARBA" id="ARBA00010883"/>
    </source>
</evidence>
<dbReference type="Gene3D" id="3.30.1520.10">
    <property type="entry name" value="Phox-like domain"/>
    <property type="match status" value="1"/>
</dbReference>
<dbReference type="Pfam" id="PF00787">
    <property type="entry name" value="PX"/>
    <property type="match status" value="1"/>
</dbReference>
<dbReference type="PANTHER" id="PTHR22775:SF3">
    <property type="entry name" value="SORTING NEXIN-13"/>
    <property type="match status" value="1"/>
</dbReference>
<feature type="domain" description="RGS" evidence="5">
    <location>
        <begin position="364"/>
        <end position="488"/>
    </location>
</feature>
<dbReference type="OrthoDB" id="5772781at2759"/>
<keyword evidence="4" id="KW-0472">Membrane</keyword>
<reference evidence="8 9" key="1">
    <citation type="journal article" date="2019" name="Sci. Data">
        <title>Hybrid genome assembly and annotation of Danionella translucida.</title>
        <authorList>
            <person name="Kadobianskyi M."/>
            <person name="Schulze L."/>
            <person name="Schuelke M."/>
            <person name="Judkewitz B."/>
        </authorList>
    </citation>
    <scope>NUCLEOTIDE SEQUENCE [LARGE SCALE GENOMIC DNA]</scope>
    <source>
        <strain evidence="8 9">Bolton</strain>
    </source>
</reference>
<keyword evidence="2" id="KW-0040">ANK repeat</keyword>
<feature type="repeat" description="ANK" evidence="2">
    <location>
        <begin position="1280"/>
        <end position="1313"/>
    </location>
</feature>
<gene>
    <name evidence="8" type="ORF">DNTS_021700</name>
</gene>
<dbReference type="GO" id="GO:0005769">
    <property type="term" value="C:early endosome"/>
    <property type="evidence" value="ECO:0007669"/>
    <property type="project" value="TreeGrafter"/>
</dbReference>
<dbReference type="CDD" id="cd06873">
    <property type="entry name" value="PX_SNX13"/>
    <property type="match status" value="1"/>
</dbReference>
<feature type="repeat" description="ANK" evidence="2">
    <location>
        <begin position="1214"/>
        <end position="1246"/>
    </location>
</feature>
<dbReference type="InterPro" id="IPR036871">
    <property type="entry name" value="PX_dom_sf"/>
</dbReference>
<feature type="repeat" description="ANK" evidence="2">
    <location>
        <begin position="1813"/>
        <end position="1845"/>
    </location>
</feature>
<dbReference type="SMART" id="SM00248">
    <property type="entry name" value="ANK"/>
    <property type="match status" value="25"/>
</dbReference>
<feature type="repeat" description="ANK" evidence="2">
    <location>
        <begin position="1846"/>
        <end position="1868"/>
    </location>
</feature>
<feature type="repeat" description="ANK" evidence="2">
    <location>
        <begin position="1347"/>
        <end position="1374"/>
    </location>
</feature>
<dbReference type="InterPro" id="IPR003114">
    <property type="entry name" value="Phox_assoc"/>
</dbReference>
<keyword evidence="9" id="KW-1185">Reference proteome</keyword>
<name>A0A553P5D8_9TELE</name>
<dbReference type="Gene3D" id="1.10.167.10">
    <property type="entry name" value="Regulator of G-protein Signalling 4, domain 2"/>
    <property type="match status" value="1"/>
</dbReference>
<feature type="repeat" description="ANK" evidence="2">
    <location>
        <begin position="1135"/>
        <end position="1167"/>
    </location>
</feature>
<dbReference type="PANTHER" id="PTHR22775">
    <property type="entry name" value="SORTING NEXIN"/>
    <property type="match status" value="1"/>
</dbReference>
<keyword evidence="4" id="KW-0812">Transmembrane</keyword>
<dbReference type="PROSITE" id="PS51207">
    <property type="entry name" value="PXA"/>
    <property type="match status" value="1"/>
</dbReference>
<proteinExistence type="inferred from homology"/>
<feature type="repeat" description="ANK" evidence="2">
    <location>
        <begin position="1646"/>
        <end position="1678"/>
    </location>
</feature>
<dbReference type="SUPFAM" id="SSF48097">
    <property type="entry name" value="Regulator of G-protein signaling, RGS"/>
    <property type="match status" value="1"/>
</dbReference>
<evidence type="ECO:0000256" key="4">
    <source>
        <dbReference type="SAM" id="Phobius"/>
    </source>
</evidence>
<feature type="region of interest" description="Disordered" evidence="3">
    <location>
        <begin position="1049"/>
        <end position="1071"/>
    </location>
</feature>
<dbReference type="PRINTS" id="PR01415">
    <property type="entry name" value="ANKYRIN"/>
</dbReference>
<dbReference type="PROSITE" id="PS50088">
    <property type="entry name" value="ANK_REPEAT"/>
    <property type="match status" value="19"/>
</dbReference>
<dbReference type="InterPro" id="IPR013937">
    <property type="entry name" value="Sorting_nexin_C"/>
</dbReference>
<dbReference type="Pfam" id="PF02194">
    <property type="entry name" value="PXA"/>
    <property type="match status" value="1"/>
</dbReference>
<feature type="repeat" description="ANK" evidence="2">
    <location>
        <begin position="1712"/>
        <end position="1734"/>
    </location>
</feature>
<protein>
    <recommendedName>
        <fullName evidence="10">PX domain-containing protein</fullName>
    </recommendedName>
</protein>
<dbReference type="Gene3D" id="1.25.40.20">
    <property type="entry name" value="Ankyrin repeat-containing domain"/>
    <property type="match status" value="9"/>
</dbReference>
<dbReference type="Pfam" id="PF00023">
    <property type="entry name" value="Ank"/>
    <property type="match status" value="4"/>
</dbReference>
<keyword evidence="4" id="KW-1133">Transmembrane helix</keyword>
<dbReference type="Pfam" id="PF12796">
    <property type="entry name" value="Ank_2"/>
    <property type="match status" value="7"/>
</dbReference>
<sequence>MFAEASLSIWGWGGLGVVLFLISFGPFAIFYLAFYILCFVGGGFVVLLLFGKTNSEKHLERCEHSYMPPPHTAILKLIKIDRRLTGSSIIDEPLQQVIQFALRDYIQYWYYTLSDDETFLLEIRQTVQNALVEFSTRSKEVDWQPYFTTRLVDDFATHLRVFRKAQERLNEREDPKQRNDPDELLDSFFEAEVEMERTICRDVVCTSRKDEEGYLRDLCEVLLYLLLPPGDFHNRNMRYFLREVLARGVLLPLINQLSDPDYINQFVIWMIRDSSCDYEAFMNILKLTDEVPELEAVKDKVLEELQYLRSLDTGSDDINIIKNQINSLLFVKKVCETRIQRLQSGKEVDALKLAANFGKLCVIPLEHILVHNIALQFFMDYMQHMGGQAILFFWLTVEGYRVTAQQQLEVLHSSQRDGKRQSSQTTKGLLRAAALGVFDQYLSEKASPRVQVDEASVTRLAQKLNKEDPTPEIFDEIQRKVYDTMLRDERFYPSFKQHPLYVRMLAELDMLKEPSFRGSDDGDGESFNGSPTGSINLSLDDLSSGSLDEFVLLNAFISDTGVCNDHGKTYALYTITVVRKNSDGSEETWKTYRRYSDFHDFHMRITEQFESLSPILKLPGKKTFNNMDRDFLEKRKKDLNAYLQLLLNPEMVKACPMLIPYVFDFLENKAYSKGKKELARKMDTFVNPLRSSMRNVSNAVKSLPDSLAEGVSKVSADMGRMSERLGQDIKQSIFKVPPLIPKSEIDPEHCRVSAQLDDNVDDNIPLRVMLLLMDEVFDLKERNQWLRRNIKNLLQQLIRATYGDTINRKIVDHVDFMTSPEQVSDYVKRFRDSYWPNGILAETPPRRDKSFRMRTRVAAKTTLLGIMPDELKHIIGADTTRKGILRVFQMFQHQPLNRRLVCVFLEGFLETLFPQYRFPELFEKLHSRSPRVQKYSQKLRSLHKRFQQAAAHTLLSWERERECERERERERAACISTLQHCARCALRVPLLQDREEVLDAPGLFTNGNSEPGSPLRSRVSVCVLEEAMRSERMSRVCIVVLEEVEDDESSSLQCKGSPDRNSHNPPQEHKSSLIKAVFRADAEEVRSLLLQNEDDVNVQDGEKRTPLHAAAFLGDTEIMELLITSGARVNAKDQRWLTPLHRAVASCSEEAMRMLLHHSADVNARDRNWQTPLHVAAAHNAVRCVEVMLPLLSNINVLKFLVSRGAEFSCKDQQSYAPLHAAASSGMINVVKYLLDSGVDVNVRDSAGNSAVHLACVCGQDAVLMELMEAGADVNDLNHRGLSPLHLSAGSRQSALCLQLLISHHANVNCRSKDGKAPLHMAALHGRYSRTQAIIQSGAKIDCEDENGNTALHVAARYGHELIINSLVASGADIANGFSDCCRKLLSSGLDVDSPDDFGRTCLHAAAAGGNLECLNLLLNTGADFNRKDRFGRTALHYAAAGCHYHCMFALVGSGASVNERDVRGCSPLHYTAAADAHGRCLEYLLRNDANPALRDKDEFTAVHYAAAHGHRVCLELIANETPLDVLLESSASSILHDTDLQPPISPLHLAASEGHPQALQTLLLALLEVDVRTPQGHTPLSLAAFRGHSECVKLLLSHGASSRLKEYSQKRSAVHCAAVNGHSECLRLLIHSSEQQAAVNTRDAKGQTPLMLAALGGHTDCVYLLLNNGAAVDARDQYGRTALHRGAVMGHEATVCALLQHGSSVFLQDSRGRSALHFAAAGGQLGVLRALMKSQRNPFSFRDHSGYTPLHWACYNGQDECVELLLEQVNFQKMEGNSFSPLHCAVMNDHESVAAMLIQTLGPAIINTTDSRSRTPLHAAAFSDHVECVQLLLAHGAQINAVDAQGRSPLMMAAENGQTHAVEVLVSSEDVDLTIQDSQRNTALHLACSKGHETSALVILEKVTDRNLINGTNAALQTPLHVAAAKGLTVVVQELLGKDASVLAVDENGYTPALACAPNKDVADCLALILASMMPLSSSLSFNSMNHYCSPSRILTFDPIPPLRLRKVTFDSAPPLRSPRHSYRKHHSIRHIDEIIVPFDELNDSDSETY</sequence>
<feature type="domain" description="PX" evidence="6">
    <location>
        <begin position="551"/>
        <end position="673"/>
    </location>
</feature>
<evidence type="ECO:0000256" key="2">
    <source>
        <dbReference type="PROSITE-ProRule" id="PRU00023"/>
    </source>
</evidence>
<feature type="repeat" description="ANK" evidence="2">
    <location>
        <begin position="1679"/>
        <end position="1711"/>
    </location>
</feature>
<feature type="repeat" description="ANK" evidence="2">
    <location>
        <begin position="1746"/>
        <end position="1768"/>
    </location>
</feature>
<dbReference type="PROSITE" id="PS50297">
    <property type="entry name" value="ANK_REP_REGION"/>
    <property type="match status" value="16"/>
</dbReference>
<evidence type="ECO:0000259" key="6">
    <source>
        <dbReference type="PROSITE" id="PS50195"/>
    </source>
</evidence>
<dbReference type="SMART" id="SM00312">
    <property type="entry name" value="PX"/>
    <property type="match status" value="1"/>
</dbReference>
<feature type="transmembrane region" description="Helical" evidence="4">
    <location>
        <begin position="6"/>
        <end position="22"/>
    </location>
</feature>
<dbReference type="InterPro" id="IPR037437">
    <property type="entry name" value="SNX13_PX"/>
</dbReference>
<comment type="similarity">
    <text evidence="1">Belongs to the sorting nexin family.</text>
</comment>
<dbReference type="STRING" id="623744.A0A553P5D8"/>
<accession>A0A553P5D8</accession>
<dbReference type="InterPro" id="IPR036305">
    <property type="entry name" value="RGS_sf"/>
</dbReference>
<dbReference type="GO" id="GO:0035091">
    <property type="term" value="F:phosphatidylinositol binding"/>
    <property type="evidence" value="ECO:0007669"/>
    <property type="project" value="InterPro"/>
</dbReference>
<dbReference type="CDD" id="cd08719">
    <property type="entry name" value="RGS_SNX13"/>
    <property type="match status" value="1"/>
</dbReference>
<dbReference type="InterPro" id="IPR044926">
    <property type="entry name" value="RGS_subdomain_2"/>
</dbReference>
<evidence type="ECO:0000313" key="9">
    <source>
        <dbReference type="Proteomes" id="UP000316079"/>
    </source>
</evidence>
<dbReference type="InterPro" id="IPR036770">
    <property type="entry name" value="Ankyrin_rpt-contain_sf"/>
</dbReference>
<feature type="repeat" description="ANK" evidence="2">
    <location>
        <begin position="1314"/>
        <end position="1346"/>
    </location>
</feature>
<dbReference type="PROSITE" id="PS50132">
    <property type="entry name" value="RGS"/>
    <property type="match status" value="1"/>
</dbReference>
<feature type="repeat" description="ANK" evidence="2">
    <location>
        <begin position="1576"/>
        <end position="1608"/>
    </location>
</feature>
<dbReference type="Pfam" id="PF00615">
    <property type="entry name" value="RGS"/>
    <property type="match status" value="1"/>
</dbReference>
<feature type="repeat" description="ANK" evidence="2">
    <location>
        <begin position="1102"/>
        <end position="1134"/>
    </location>
</feature>
<comment type="caution">
    <text evidence="8">The sequence shown here is derived from an EMBL/GenBank/DDBJ whole genome shotgun (WGS) entry which is preliminary data.</text>
</comment>
<evidence type="ECO:0000256" key="3">
    <source>
        <dbReference type="SAM" id="MobiDB-lite"/>
    </source>
</evidence>
<feature type="domain" description="PXA" evidence="7">
    <location>
        <begin position="87"/>
        <end position="275"/>
    </location>
</feature>
<dbReference type="InterPro" id="IPR037896">
    <property type="entry name" value="SNX13_RGS"/>
</dbReference>
<feature type="repeat" description="ANK" evidence="2">
    <location>
        <begin position="1398"/>
        <end position="1430"/>
    </location>
</feature>
<feature type="repeat" description="ANK" evidence="2">
    <location>
        <begin position="1464"/>
        <end position="1497"/>
    </location>
</feature>
<dbReference type="Pfam" id="PF08628">
    <property type="entry name" value="Nexin_C"/>
    <property type="match status" value="1"/>
</dbReference>
<dbReference type="EMBL" id="SRMA01026742">
    <property type="protein sequence ID" value="TRY72882.1"/>
    <property type="molecule type" value="Genomic_DNA"/>
</dbReference>
<dbReference type="InterPro" id="IPR001683">
    <property type="entry name" value="PX_dom"/>
</dbReference>
<dbReference type="InterPro" id="IPR016137">
    <property type="entry name" value="RGS"/>
</dbReference>
<evidence type="ECO:0000259" key="7">
    <source>
        <dbReference type="PROSITE" id="PS51207"/>
    </source>
</evidence>
<dbReference type="InterPro" id="IPR002110">
    <property type="entry name" value="Ankyrin_rpt"/>
</dbReference>
<dbReference type="SUPFAM" id="SSF64268">
    <property type="entry name" value="PX domain"/>
    <property type="match status" value="1"/>
</dbReference>
<feature type="repeat" description="ANK" evidence="2">
    <location>
        <begin position="1916"/>
        <end position="1948"/>
    </location>
</feature>
<dbReference type="PROSITE" id="PS50195">
    <property type="entry name" value="PX"/>
    <property type="match status" value="1"/>
</dbReference>
<dbReference type="SMART" id="SM00313">
    <property type="entry name" value="PXA"/>
    <property type="match status" value="1"/>
</dbReference>
<evidence type="ECO:0000313" key="8">
    <source>
        <dbReference type="EMBL" id="TRY72882.1"/>
    </source>
</evidence>
<dbReference type="Proteomes" id="UP000316079">
    <property type="component" value="Unassembled WGS sequence"/>
</dbReference>
<evidence type="ECO:0008006" key="10">
    <source>
        <dbReference type="Google" id="ProtNLM"/>
    </source>
</evidence>
<feature type="transmembrane region" description="Helical" evidence="4">
    <location>
        <begin position="29"/>
        <end position="51"/>
    </location>
</feature>
<evidence type="ECO:0000259" key="5">
    <source>
        <dbReference type="PROSITE" id="PS50132"/>
    </source>
</evidence>
<feature type="repeat" description="ANK" evidence="2">
    <location>
        <begin position="1431"/>
        <end position="1463"/>
    </location>
</feature>